<feature type="signal peptide" evidence="2">
    <location>
        <begin position="1"/>
        <end position="24"/>
    </location>
</feature>
<evidence type="ECO:0000313" key="4">
    <source>
        <dbReference type="Proteomes" id="UP000015346"/>
    </source>
</evidence>
<dbReference type="HOGENOM" id="CLU_048871_0_0_5"/>
<comment type="caution">
    <text evidence="3">The sequence shown here is derived from an EMBL/GenBank/DDBJ whole genome shotgun (WGS) entry which is preliminary data.</text>
</comment>
<protein>
    <submittedName>
        <fullName evidence="3">Uncharacterized protein</fullName>
    </submittedName>
</protein>
<keyword evidence="2" id="KW-0732">Signal</keyword>
<evidence type="ECO:0000256" key="2">
    <source>
        <dbReference type="SAM" id="SignalP"/>
    </source>
</evidence>
<keyword evidence="4" id="KW-1185">Reference proteome</keyword>
<dbReference type="EMBL" id="AOLV01000007">
    <property type="protein sequence ID" value="EPX87407.1"/>
    <property type="molecule type" value="Genomic_DNA"/>
</dbReference>
<evidence type="ECO:0000256" key="1">
    <source>
        <dbReference type="SAM" id="MobiDB-lite"/>
    </source>
</evidence>
<feature type="chain" id="PRO_5004555766" evidence="2">
    <location>
        <begin position="25"/>
        <end position="271"/>
    </location>
</feature>
<organism evidence="3 4">
    <name type="scientific">Rubellimicrobium thermophilum DSM 16684</name>
    <dbReference type="NCBI Taxonomy" id="1123069"/>
    <lineage>
        <taxon>Bacteria</taxon>
        <taxon>Pseudomonadati</taxon>
        <taxon>Pseudomonadota</taxon>
        <taxon>Alphaproteobacteria</taxon>
        <taxon>Rhodobacterales</taxon>
        <taxon>Roseobacteraceae</taxon>
        <taxon>Rubellimicrobium</taxon>
    </lineage>
</organism>
<proteinExistence type="predicted"/>
<feature type="compositionally biased region" description="Low complexity" evidence="1">
    <location>
        <begin position="93"/>
        <end position="104"/>
    </location>
</feature>
<name>S9R669_9RHOB</name>
<feature type="region of interest" description="Disordered" evidence="1">
    <location>
        <begin position="93"/>
        <end position="144"/>
    </location>
</feature>
<dbReference type="STRING" id="1123069.ruthe_00477"/>
<accession>S9R669</accession>
<gene>
    <name evidence="3" type="ORF">ruthe_00477</name>
</gene>
<dbReference type="OrthoDB" id="7843142at2"/>
<evidence type="ECO:0000313" key="3">
    <source>
        <dbReference type="EMBL" id="EPX87407.1"/>
    </source>
</evidence>
<dbReference type="RefSeq" id="WP_021096586.1">
    <property type="nucleotide sequence ID" value="NZ_KE557320.1"/>
</dbReference>
<reference evidence="3 4" key="1">
    <citation type="journal article" date="2013" name="Stand. Genomic Sci.">
        <title>Genome sequence of the reddish-pigmented Rubellimicrobium thermophilum type strain (DSM 16684(T)), a member of the Roseobacter clade.</title>
        <authorList>
            <person name="Fiebig A."/>
            <person name="Riedel T."/>
            <person name="Gronow S."/>
            <person name="Petersen J."/>
            <person name="Klenk H.P."/>
            <person name="Goker M."/>
        </authorList>
    </citation>
    <scope>NUCLEOTIDE SEQUENCE [LARGE SCALE GENOMIC DNA]</scope>
    <source>
        <strain evidence="3 4">DSM 16684</strain>
    </source>
</reference>
<dbReference type="AlphaFoldDB" id="S9R669"/>
<dbReference type="Proteomes" id="UP000015346">
    <property type="component" value="Unassembled WGS sequence"/>
</dbReference>
<sequence>MRASRGMAAGFAVWALLAAGGAGAQGGPAELPPESFAGAQYVDSRGCAFVRATLSGETVWVPRLTAERRPVCGLAPSLAGGVSLAEAASPAAAPAEEGAAAPSGRTGSGPGAPIPTVALTMATQRPASSAAPMPVRSPAGAAAATTPMPVPGAAGCHYEMVGGAAYVPAGPHCGAGRGGTVVVVPVEAAQTLTRTAQATRGMASPAFDPLLPFDSPVPASNPVGLVPQEVAPPPGYEPVWDDGRINPWRGLPRPVSGPVLMGGSAILPYPG</sequence>